<evidence type="ECO:0000256" key="8">
    <source>
        <dbReference type="ARBA" id="ARBA00023186"/>
    </source>
</evidence>
<dbReference type="InterPro" id="IPR037041">
    <property type="entry name" value="Trigger_fac_C_sf"/>
</dbReference>
<dbReference type="Pfam" id="PF05698">
    <property type="entry name" value="Trigger_C"/>
    <property type="match status" value="1"/>
</dbReference>
<evidence type="ECO:0000256" key="13">
    <source>
        <dbReference type="PROSITE-ProRule" id="PRU00277"/>
    </source>
</evidence>
<dbReference type="EMBL" id="FOEF01000010">
    <property type="protein sequence ID" value="SEP46055.1"/>
    <property type="molecule type" value="Genomic_DNA"/>
</dbReference>
<comment type="domain">
    <text evidence="12">Consists of 3 domains; the N-terminus binds the ribosome, the middle domain has PPIase activity, while the C-terminus has intrinsic chaperone activity on its own.</text>
</comment>
<evidence type="ECO:0000256" key="9">
    <source>
        <dbReference type="ARBA" id="ARBA00023235"/>
    </source>
</evidence>
<dbReference type="InterPro" id="IPR001179">
    <property type="entry name" value="PPIase_FKBP_dom"/>
</dbReference>
<comment type="function">
    <text evidence="12">Involved in protein export. Acts as a chaperone by maintaining the newly synthesized protein in an open conformation. Functions as a peptidyl-prolyl cis-trans isomerase.</text>
</comment>
<dbReference type="GO" id="GO:0003755">
    <property type="term" value="F:peptidyl-prolyl cis-trans isomerase activity"/>
    <property type="evidence" value="ECO:0007669"/>
    <property type="project" value="UniProtKB-UniRule"/>
</dbReference>
<dbReference type="EC" id="5.2.1.8" evidence="3 12"/>
<comment type="subcellular location">
    <subcellularLocation>
        <location evidence="12">Cytoplasm</location>
    </subcellularLocation>
    <text evidence="12">About half TF is bound to the ribosome near the polypeptide exit tunnel while the other half is free in the cytoplasm.</text>
</comment>
<dbReference type="SUPFAM" id="SSF54534">
    <property type="entry name" value="FKBP-like"/>
    <property type="match status" value="1"/>
</dbReference>
<dbReference type="InterPro" id="IPR046357">
    <property type="entry name" value="PPIase_dom_sf"/>
</dbReference>
<dbReference type="FunFam" id="3.10.50.40:FF:000019">
    <property type="entry name" value="Trigger factor"/>
    <property type="match status" value="1"/>
</dbReference>
<dbReference type="InterPro" id="IPR027304">
    <property type="entry name" value="Trigger_fact/SurA_dom_sf"/>
</dbReference>
<keyword evidence="17" id="KW-1185">Reference proteome</keyword>
<name>A0A1H8Y1M8_9PSEU</name>
<dbReference type="GO" id="GO:0015031">
    <property type="term" value="P:protein transport"/>
    <property type="evidence" value="ECO:0007669"/>
    <property type="project" value="UniProtKB-UniRule"/>
</dbReference>
<evidence type="ECO:0000259" key="15">
    <source>
        <dbReference type="PROSITE" id="PS50059"/>
    </source>
</evidence>
<keyword evidence="7 12" id="KW-0697">Rotamase</keyword>
<dbReference type="Proteomes" id="UP000198582">
    <property type="component" value="Unassembled WGS sequence"/>
</dbReference>
<keyword evidence="8 12" id="KW-0143">Chaperone</keyword>
<dbReference type="GO" id="GO:0005737">
    <property type="term" value="C:cytoplasm"/>
    <property type="evidence" value="ECO:0007669"/>
    <property type="project" value="UniProtKB-SubCell"/>
</dbReference>
<dbReference type="InterPro" id="IPR008881">
    <property type="entry name" value="Trigger_fac_ribosome-bd_bac"/>
</dbReference>
<evidence type="ECO:0000256" key="5">
    <source>
        <dbReference type="ARBA" id="ARBA00022490"/>
    </source>
</evidence>
<dbReference type="AlphaFoldDB" id="A0A1H8Y1M8"/>
<keyword evidence="6 12" id="KW-0132">Cell division</keyword>
<evidence type="ECO:0000256" key="12">
    <source>
        <dbReference type="HAMAP-Rule" id="MF_00303"/>
    </source>
</evidence>
<dbReference type="PANTHER" id="PTHR30560">
    <property type="entry name" value="TRIGGER FACTOR CHAPERONE AND PEPTIDYL-PROLYL CIS/TRANS ISOMERASE"/>
    <property type="match status" value="1"/>
</dbReference>
<dbReference type="STRING" id="394193.SAMN04489732_110170"/>
<dbReference type="PROSITE" id="PS50059">
    <property type="entry name" value="FKBP_PPIASE"/>
    <property type="match status" value="1"/>
</dbReference>
<dbReference type="Gene3D" id="3.10.50.40">
    <property type="match status" value="1"/>
</dbReference>
<reference evidence="16 17" key="1">
    <citation type="submission" date="2016-10" db="EMBL/GenBank/DDBJ databases">
        <authorList>
            <person name="de Groot N.N."/>
        </authorList>
    </citation>
    <scope>NUCLEOTIDE SEQUENCE [LARGE SCALE GENOMIC DNA]</scope>
    <source>
        <strain evidence="16 17">DSM 44993</strain>
    </source>
</reference>
<protein>
    <recommendedName>
        <fullName evidence="4 12">Trigger factor</fullName>
        <shortName evidence="12">TF</shortName>
        <ecNumber evidence="3 12">5.2.1.8</ecNumber>
    </recommendedName>
    <alternativeName>
        <fullName evidence="11 12">PPIase</fullName>
    </alternativeName>
</protein>
<dbReference type="Pfam" id="PF00254">
    <property type="entry name" value="FKBP_C"/>
    <property type="match status" value="1"/>
</dbReference>
<evidence type="ECO:0000256" key="2">
    <source>
        <dbReference type="ARBA" id="ARBA00005464"/>
    </source>
</evidence>
<accession>A0A1H8Y1M8</accession>
<keyword evidence="9 12" id="KW-0413">Isomerase</keyword>
<comment type="similarity">
    <text evidence="2 12 14">Belongs to the FKBP-type PPIase family. Tig subfamily.</text>
</comment>
<organism evidence="16 17">
    <name type="scientific">Amycolatopsis saalfeldensis</name>
    <dbReference type="NCBI Taxonomy" id="394193"/>
    <lineage>
        <taxon>Bacteria</taxon>
        <taxon>Bacillati</taxon>
        <taxon>Actinomycetota</taxon>
        <taxon>Actinomycetes</taxon>
        <taxon>Pseudonocardiales</taxon>
        <taxon>Pseudonocardiaceae</taxon>
        <taxon>Amycolatopsis</taxon>
    </lineage>
</organism>
<dbReference type="GO" id="GO:0043022">
    <property type="term" value="F:ribosome binding"/>
    <property type="evidence" value="ECO:0007669"/>
    <property type="project" value="TreeGrafter"/>
</dbReference>
<dbReference type="Gene3D" id="3.30.70.1050">
    <property type="entry name" value="Trigger factor ribosome-binding domain"/>
    <property type="match status" value="1"/>
</dbReference>
<dbReference type="OrthoDB" id="9767721at2"/>
<dbReference type="GO" id="GO:0044183">
    <property type="term" value="F:protein folding chaperone"/>
    <property type="evidence" value="ECO:0007669"/>
    <property type="project" value="TreeGrafter"/>
</dbReference>
<evidence type="ECO:0000313" key="16">
    <source>
        <dbReference type="EMBL" id="SEP46055.1"/>
    </source>
</evidence>
<dbReference type="GO" id="GO:0051083">
    <property type="term" value="P:'de novo' cotranslational protein folding"/>
    <property type="evidence" value="ECO:0007669"/>
    <property type="project" value="TreeGrafter"/>
</dbReference>
<evidence type="ECO:0000256" key="7">
    <source>
        <dbReference type="ARBA" id="ARBA00023110"/>
    </source>
</evidence>
<gene>
    <name evidence="12" type="primary">tig</name>
    <name evidence="16" type="ORF">SAMN04489732_110170</name>
</gene>
<dbReference type="NCBIfam" id="TIGR00115">
    <property type="entry name" value="tig"/>
    <property type="match status" value="1"/>
</dbReference>
<dbReference type="SUPFAM" id="SSF109998">
    <property type="entry name" value="Triger factor/SurA peptide-binding domain-like"/>
    <property type="match status" value="1"/>
</dbReference>
<keyword evidence="5 12" id="KW-0963">Cytoplasm</keyword>
<dbReference type="RefSeq" id="WP_091619505.1">
    <property type="nucleotide sequence ID" value="NZ_FOEF01000010.1"/>
</dbReference>
<dbReference type="Pfam" id="PF05697">
    <property type="entry name" value="Trigger_N"/>
    <property type="match status" value="1"/>
</dbReference>
<keyword evidence="10 12" id="KW-0131">Cell cycle</keyword>
<dbReference type="InterPro" id="IPR005215">
    <property type="entry name" value="Trig_fac"/>
</dbReference>
<evidence type="ECO:0000313" key="17">
    <source>
        <dbReference type="Proteomes" id="UP000198582"/>
    </source>
</evidence>
<evidence type="ECO:0000256" key="11">
    <source>
        <dbReference type="ARBA" id="ARBA00029986"/>
    </source>
</evidence>
<dbReference type="InterPro" id="IPR008880">
    <property type="entry name" value="Trigger_fac_C"/>
</dbReference>
<evidence type="ECO:0000256" key="10">
    <source>
        <dbReference type="ARBA" id="ARBA00023306"/>
    </source>
</evidence>
<dbReference type="GO" id="GO:0051301">
    <property type="term" value="P:cell division"/>
    <property type="evidence" value="ECO:0007669"/>
    <property type="project" value="UniProtKB-KW"/>
</dbReference>
<dbReference type="Gene3D" id="1.10.3120.10">
    <property type="entry name" value="Trigger factor, C-terminal domain"/>
    <property type="match status" value="1"/>
</dbReference>
<evidence type="ECO:0000256" key="3">
    <source>
        <dbReference type="ARBA" id="ARBA00013194"/>
    </source>
</evidence>
<comment type="catalytic activity">
    <reaction evidence="1 12 13">
        <text>[protein]-peptidylproline (omega=180) = [protein]-peptidylproline (omega=0)</text>
        <dbReference type="Rhea" id="RHEA:16237"/>
        <dbReference type="Rhea" id="RHEA-COMP:10747"/>
        <dbReference type="Rhea" id="RHEA-COMP:10748"/>
        <dbReference type="ChEBI" id="CHEBI:83833"/>
        <dbReference type="ChEBI" id="CHEBI:83834"/>
        <dbReference type="EC" id="5.2.1.8"/>
    </reaction>
</comment>
<dbReference type="SUPFAM" id="SSF102735">
    <property type="entry name" value="Trigger factor ribosome-binding domain"/>
    <property type="match status" value="1"/>
</dbReference>
<dbReference type="PANTHER" id="PTHR30560:SF3">
    <property type="entry name" value="TRIGGER FACTOR-LIKE PROTEIN TIG, CHLOROPLASTIC"/>
    <property type="match status" value="1"/>
</dbReference>
<sequence length="468" mass="51394">MKSTVEQLSPTRVKINVEVPFDELKPNFDRAYRKIAQQVRIPGFRPGKAPARVLESRIGRAPVLDEVVNEAIPAKYIEAVRAGEVRTLGQPEFEVTKIEDREVLEFTAEVDVRPEIELPDLEGLEISVDDVETTDTEVAEQLDELRARFGTLTGVERPAENGDFVSVDLSATVDGETVEEASTSGLSYEIGSGQLVDGIDEAIIGASAGDTKTFTTQLVAGDHAGKDAEVTVTVQSVKQRELPEADDEFAQLASEFDTIDELKADLSERLARVKKMQQGVQARDQVLDILLERTEVPIPEKVLEGEIENRKHDAVHPFDHDEEQFAKALEAEGRTLDEFNAEVQEESEKAVRTQLLLDTIADKEQTSVNDAELTERIMYQAQRFGVSPDEYVQRAQQSGQLTAIYADVRRGKALASVVRGTTVKNASGEEVDLSELFGAGDEADTPAVVEGTVEETQVTEEAAKTPAE</sequence>
<evidence type="ECO:0000256" key="6">
    <source>
        <dbReference type="ARBA" id="ARBA00022618"/>
    </source>
</evidence>
<dbReference type="InterPro" id="IPR036611">
    <property type="entry name" value="Trigger_fac_ribosome-bd_sf"/>
</dbReference>
<proteinExistence type="inferred from homology"/>
<dbReference type="PIRSF" id="PIRSF003095">
    <property type="entry name" value="Trigger_factor"/>
    <property type="match status" value="1"/>
</dbReference>
<evidence type="ECO:0000256" key="4">
    <source>
        <dbReference type="ARBA" id="ARBA00016902"/>
    </source>
</evidence>
<dbReference type="GO" id="GO:0043335">
    <property type="term" value="P:protein unfolding"/>
    <property type="evidence" value="ECO:0007669"/>
    <property type="project" value="TreeGrafter"/>
</dbReference>
<evidence type="ECO:0000256" key="14">
    <source>
        <dbReference type="RuleBase" id="RU003914"/>
    </source>
</evidence>
<dbReference type="HAMAP" id="MF_00303">
    <property type="entry name" value="Trigger_factor_Tig"/>
    <property type="match status" value="1"/>
</dbReference>
<feature type="domain" description="PPIase FKBP-type" evidence="15">
    <location>
        <begin position="162"/>
        <end position="215"/>
    </location>
</feature>
<evidence type="ECO:0000256" key="1">
    <source>
        <dbReference type="ARBA" id="ARBA00000971"/>
    </source>
</evidence>